<gene>
    <name evidence="1" type="ORF">L2K70_12460</name>
</gene>
<comment type="caution">
    <text evidence="1">The sequence shown here is derived from an EMBL/GenBank/DDBJ whole genome shotgun (WGS) entry which is preliminary data.</text>
</comment>
<dbReference type="EMBL" id="JAKJHZ010000007">
    <property type="protein sequence ID" value="MCF6378418.1"/>
    <property type="molecule type" value="Genomic_DNA"/>
</dbReference>
<dbReference type="SUPFAM" id="SSF46894">
    <property type="entry name" value="C-terminal effector domain of the bipartite response regulators"/>
    <property type="match status" value="1"/>
</dbReference>
<evidence type="ECO:0000313" key="2">
    <source>
        <dbReference type="Proteomes" id="UP001201161"/>
    </source>
</evidence>
<keyword evidence="2" id="KW-1185">Reference proteome</keyword>
<accession>A0ABS9HDK7</accession>
<organism evidence="1 2">
    <name type="scientific">Nocardioides potassii</name>
    <dbReference type="NCBI Taxonomy" id="2911371"/>
    <lineage>
        <taxon>Bacteria</taxon>
        <taxon>Bacillati</taxon>
        <taxon>Actinomycetota</taxon>
        <taxon>Actinomycetes</taxon>
        <taxon>Propionibacteriales</taxon>
        <taxon>Nocardioidaceae</taxon>
        <taxon>Nocardioides</taxon>
    </lineage>
</organism>
<name>A0ABS9HDK7_9ACTN</name>
<reference evidence="1 2" key="1">
    <citation type="submission" date="2022-01" db="EMBL/GenBank/DDBJ databases">
        <title>Nocardioides sp. nov., an actinomycete isolated from mining soil.</title>
        <authorList>
            <person name="Liu L."/>
        </authorList>
    </citation>
    <scope>NUCLEOTIDE SEQUENCE [LARGE SCALE GENOMIC DNA]</scope>
    <source>
        <strain evidence="1 2">KLBMP 9356</strain>
    </source>
</reference>
<sequence>MPTTIHVLGPTRVETSAGILEMAARKQRGLGAALVIDRVGVSTADRLVELLWGDDAPAGAFGTLHSYISGCAVSSSRASRRARPRACWCRWRTATA</sequence>
<proteinExistence type="predicted"/>
<dbReference type="RefSeq" id="WP_236402386.1">
    <property type="nucleotide sequence ID" value="NZ_JAKJHZ010000007.1"/>
</dbReference>
<dbReference type="Gene3D" id="1.10.10.10">
    <property type="entry name" value="Winged helix-like DNA-binding domain superfamily/Winged helix DNA-binding domain"/>
    <property type="match status" value="1"/>
</dbReference>
<protein>
    <submittedName>
        <fullName evidence="1">Uncharacterized protein</fullName>
    </submittedName>
</protein>
<evidence type="ECO:0000313" key="1">
    <source>
        <dbReference type="EMBL" id="MCF6378418.1"/>
    </source>
</evidence>
<dbReference type="InterPro" id="IPR016032">
    <property type="entry name" value="Sig_transdc_resp-reg_C-effctor"/>
</dbReference>
<dbReference type="Proteomes" id="UP001201161">
    <property type="component" value="Unassembled WGS sequence"/>
</dbReference>
<dbReference type="InterPro" id="IPR036388">
    <property type="entry name" value="WH-like_DNA-bd_sf"/>
</dbReference>